<accession>A0A8H4PT48</accession>
<feature type="compositionally biased region" description="Basic and acidic residues" evidence="1">
    <location>
        <begin position="53"/>
        <end position="65"/>
    </location>
</feature>
<feature type="compositionally biased region" description="Low complexity" evidence="1">
    <location>
        <begin position="27"/>
        <end position="41"/>
    </location>
</feature>
<dbReference type="Pfam" id="PF00487">
    <property type="entry name" value="FA_desaturase"/>
    <property type="match status" value="1"/>
</dbReference>
<feature type="region of interest" description="Disordered" evidence="1">
    <location>
        <begin position="25"/>
        <end position="65"/>
    </location>
</feature>
<proteinExistence type="predicted"/>
<dbReference type="GO" id="GO:0006629">
    <property type="term" value="P:lipid metabolic process"/>
    <property type="evidence" value="ECO:0007669"/>
    <property type="project" value="InterPro"/>
</dbReference>
<evidence type="ECO:0000256" key="1">
    <source>
        <dbReference type="SAM" id="MobiDB-lite"/>
    </source>
</evidence>
<protein>
    <recommendedName>
        <fullName evidence="3">Fatty acid desaturase domain-containing protein</fullName>
    </recommendedName>
</protein>
<name>A0A8H4PT48_9HYPO</name>
<evidence type="ECO:0000313" key="4">
    <source>
        <dbReference type="EMBL" id="KAF4509964.1"/>
    </source>
</evidence>
<evidence type="ECO:0000313" key="5">
    <source>
        <dbReference type="Proteomes" id="UP000557566"/>
    </source>
</evidence>
<dbReference type="OrthoDB" id="1470350at2759"/>
<dbReference type="EMBL" id="JAAVMX010000003">
    <property type="protein sequence ID" value="KAF4509964.1"/>
    <property type="molecule type" value="Genomic_DNA"/>
</dbReference>
<dbReference type="Proteomes" id="UP000557566">
    <property type="component" value="Unassembled WGS sequence"/>
</dbReference>
<dbReference type="AlphaFoldDB" id="A0A8H4PT48"/>
<sequence>MEKQLVLDGALTRADRVVLRNLGRDIGASSSEAESSDLDSGIGSEQASSNGDAHGDGRVNDGEAGRWSKTAQEVATLKAMRNPASSQFEPTVLLSVDDCSERVSPAINSHLLGPYVRLARKVTRHQTDVVMITHLVLYFTTLVPSAVFLYRRFSLLHGILHSAMHIYYLGSYTLMMHQHIHQRGILAKPFAAFDKLFPYILDPLMGHTWNSYYYHHVKHHHVENNGPDDLSSTLRFQRDSVADFLCYVGRFFFLVWIELPLYFLRKNRPGMAMQAAGCECLTYSFYCAMAMLFGGKATFFVYLVPLLLMRTGLMIGNWGQHAFVDADEPDSDFRSSITLIDVASNRFCFNDGYHTSHHLNPLRHWRDHPISFLEQKQTYAEEGAIVFHNIDFLMVSFRLLCKDYRHLAKCMVPMGSQIDLSMEGRVDLLKKLTRRFSEEEIQQKFRHRTETKRNA</sequence>
<dbReference type="PANTHER" id="PTHR36459:SF1">
    <property type="entry name" value="FATTY ACID DESATURASE DOMAIN-CONTAINING PROTEIN-RELATED"/>
    <property type="match status" value="1"/>
</dbReference>
<feature type="transmembrane region" description="Helical" evidence="2">
    <location>
        <begin position="129"/>
        <end position="149"/>
    </location>
</feature>
<evidence type="ECO:0000259" key="3">
    <source>
        <dbReference type="Pfam" id="PF00487"/>
    </source>
</evidence>
<reference evidence="4 5" key="1">
    <citation type="journal article" date="2020" name="Genome Biol. Evol.">
        <title>A new high-quality draft genome assembly of the Chinese cordyceps Ophiocordyceps sinensis.</title>
        <authorList>
            <person name="Shu R."/>
            <person name="Zhang J."/>
            <person name="Meng Q."/>
            <person name="Zhang H."/>
            <person name="Zhou G."/>
            <person name="Li M."/>
            <person name="Wu P."/>
            <person name="Zhao Y."/>
            <person name="Chen C."/>
            <person name="Qin Q."/>
        </authorList>
    </citation>
    <scope>NUCLEOTIDE SEQUENCE [LARGE SCALE GENOMIC DNA]</scope>
    <source>
        <strain evidence="4 5">IOZ07</strain>
    </source>
</reference>
<keyword evidence="2" id="KW-1133">Transmembrane helix</keyword>
<gene>
    <name evidence="4" type="ORF">G6O67_001896</name>
</gene>
<dbReference type="InterPro" id="IPR005804">
    <property type="entry name" value="FA_desaturase_dom"/>
</dbReference>
<keyword evidence="2" id="KW-0472">Membrane</keyword>
<feature type="domain" description="Fatty acid desaturase" evidence="3">
    <location>
        <begin position="168"/>
        <end position="383"/>
    </location>
</feature>
<organism evidence="4 5">
    <name type="scientific">Ophiocordyceps sinensis</name>
    <dbReference type="NCBI Taxonomy" id="72228"/>
    <lineage>
        <taxon>Eukaryota</taxon>
        <taxon>Fungi</taxon>
        <taxon>Dikarya</taxon>
        <taxon>Ascomycota</taxon>
        <taxon>Pezizomycotina</taxon>
        <taxon>Sordariomycetes</taxon>
        <taxon>Hypocreomycetidae</taxon>
        <taxon>Hypocreales</taxon>
        <taxon>Ophiocordycipitaceae</taxon>
        <taxon>Ophiocordyceps</taxon>
    </lineage>
</organism>
<feature type="transmembrane region" description="Helical" evidence="2">
    <location>
        <begin position="283"/>
        <end position="308"/>
    </location>
</feature>
<dbReference type="PANTHER" id="PTHR36459">
    <property type="entry name" value="ORF"/>
    <property type="match status" value="1"/>
</dbReference>
<keyword evidence="5" id="KW-1185">Reference proteome</keyword>
<keyword evidence="2" id="KW-0812">Transmembrane</keyword>
<comment type="caution">
    <text evidence="4">The sequence shown here is derived from an EMBL/GenBank/DDBJ whole genome shotgun (WGS) entry which is preliminary data.</text>
</comment>
<feature type="transmembrane region" description="Helical" evidence="2">
    <location>
        <begin position="244"/>
        <end position="263"/>
    </location>
</feature>
<evidence type="ECO:0000256" key="2">
    <source>
        <dbReference type="SAM" id="Phobius"/>
    </source>
</evidence>